<dbReference type="AlphaFoldDB" id="A0A1I5V654"/>
<evidence type="ECO:0000313" key="1">
    <source>
        <dbReference type="EMBL" id="SFQ02968.1"/>
    </source>
</evidence>
<name>A0A1I5V654_9PSED</name>
<organism evidence="1 2">
    <name type="scientific">Pseudomonas borbori</name>
    <dbReference type="NCBI Taxonomy" id="289003"/>
    <lineage>
        <taxon>Bacteria</taxon>
        <taxon>Pseudomonadati</taxon>
        <taxon>Pseudomonadota</taxon>
        <taxon>Gammaproteobacteria</taxon>
        <taxon>Pseudomonadales</taxon>
        <taxon>Pseudomonadaceae</taxon>
        <taxon>Pseudomonas</taxon>
    </lineage>
</organism>
<keyword evidence="2" id="KW-1185">Reference proteome</keyword>
<proteinExistence type="predicted"/>
<accession>A0A1I5V654</accession>
<protein>
    <submittedName>
        <fullName evidence="1">Uncharacterized protein</fullName>
    </submittedName>
</protein>
<reference evidence="2" key="1">
    <citation type="submission" date="2016-10" db="EMBL/GenBank/DDBJ databases">
        <authorList>
            <person name="Varghese N."/>
            <person name="Submissions S."/>
        </authorList>
    </citation>
    <scope>NUCLEOTIDE SEQUENCE [LARGE SCALE GENOMIC DNA]</scope>
    <source>
        <strain evidence="2">DSM 17834</strain>
    </source>
</reference>
<sequence length="71" mass="8063">MYNLRDVQLHAVAIVSHLGRSLATSSSVFLHRSFIILNHSTIDAVTAAFGHNQGRCRKNRYRQDSFKNVHV</sequence>
<dbReference type="Proteomes" id="UP000198784">
    <property type="component" value="Unassembled WGS sequence"/>
</dbReference>
<evidence type="ECO:0000313" key="2">
    <source>
        <dbReference type="Proteomes" id="UP000198784"/>
    </source>
</evidence>
<dbReference type="EMBL" id="FOWX01000029">
    <property type="protein sequence ID" value="SFQ02968.1"/>
    <property type="molecule type" value="Genomic_DNA"/>
</dbReference>
<gene>
    <name evidence="1" type="ORF">SAMN05216190_12924</name>
</gene>